<dbReference type="PANTHER" id="PTHR31548">
    <property type="entry name" value="CLARIN"/>
    <property type="match status" value="1"/>
</dbReference>
<evidence type="ECO:0000256" key="4">
    <source>
        <dbReference type="ARBA" id="ARBA00022989"/>
    </source>
</evidence>
<feature type="transmembrane region" description="Helical" evidence="6">
    <location>
        <begin position="91"/>
        <end position="116"/>
    </location>
</feature>
<evidence type="ECO:0000256" key="5">
    <source>
        <dbReference type="ARBA" id="ARBA00023136"/>
    </source>
</evidence>
<organism evidence="7 8">
    <name type="scientific">Staurois parvus</name>
    <dbReference type="NCBI Taxonomy" id="386267"/>
    <lineage>
        <taxon>Eukaryota</taxon>
        <taxon>Metazoa</taxon>
        <taxon>Chordata</taxon>
        <taxon>Craniata</taxon>
        <taxon>Vertebrata</taxon>
        <taxon>Euteleostomi</taxon>
        <taxon>Amphibia</taxon>
        <taxon>Batrachia</taxon>
        <taxon>Anura</taxon>
        <taxon>Neobatrachia</taxon>
        <taxon>Ranoidea</taxon>
        <taxon>Ranidae</taxon>
        <taxon>Staurois</taxon>
    </lineage>
</organism>
<protein>
    <submittedName>
        <fullName evidence="7">Uncharacterized protein</fullName>
    </submittedName>
</protein>
<keyword evidence="8" id="KW-1185">Reference proteome</keyword>
<comment type="subcellular location">
    <subcellularLocation>
        <location evidence="1">Membrane</location>
        <topology evidence="1">Multi-pass membrane protein</topology>
    </subcellularLocation>
</comment>
<accession>A0ABN9HCY7</accession>
<dbReference type="EMBL" id="CATNWA010020581">
    <property type="protein sequence ID" value="CAI9619024.1"/>
    <property type="molecule type" value="Genomic_DNA"/>
</dbReference>
<proteinExistence type="inferred from homology"/>
<evidence type="ECO:0000313" key="8">
    <source>
        <dbReference type="Proteomes" id="UP001162483"/>
    </source>
</evidence>
<evidence type="ECO:0000313" key="7">
    <source>
        <dbReference type="EMBL" id="CAI9619024.1"/>
    </source>
</evidence>
<dbReference type="Gene3D" id="1.20.140.150">
    <property type="match status" value="1"/>
</dbReference>
<evidence type="ECO:0000256" key="1">
    <source>
        <dbReference type="ARBA" id="ARBA00004141"/>
    </source>
</evidence>
<gene>
    <name evidence="7" type="ORF">SPARVUS_LOCUS15770337</name>
</gene>
<keyword evidence="3 6" id="KW-0812">Transmembrane</keyword>
<dbReference type="Proteomes" id="UP001162483">
    <property type="component" value="Unassembled WGS sequence"/>
</dbReference>
<reference evidence="7" key="1">
    <citation type="submission" date="2023-05" db="EMBL/GenBank/DDBJ databases">
        <authorList>
            <person name="Stuckert A."/>
        </authorList>
    </citation>
    <scope>NUCLEOTIDE SEQUENCE</scope>
</reference>
<evidence type="ECO:0000256" key="3">
    <source>
        <dbReference type="ARBA" id="ARBA00022692"/>
    </source>
</evidence>
<comment type="similarity">
    <text evidence="2">Belongs to the clarin family.</text>
</comment>
<dbReference type="InterPro" id="IPR026748">
    <property type="entry name" value="Clarin"/>
</dbReference>
<dbReference type="Pfam" id="PF25807">
    <property type="entry name" value="Clarin-2"/>
    <property type="match status" value="1"/>
</dbReference>
<evidence type="ECO:0000256" key="2">
    <source>
        <dbReference type="ARBA" id="ARBA00005787"/>
    </source>
</evidence>
<keyword evidence="4 6" id="KW-1133">Transmembrane helix</keyword>
<keyword evidence="5 6" id="KW-0472">Membrane</keyword>
<name>A0ABN9HCY7_9NEOB</name>
<evidence type="ECO:0000256" key="6">
    <source>
        <dbReference type="SAM" id="Phobius"/>
    </source>
</evidence>
<sequence>MPSKQKTLLFFAGFVSSIASFAVICTCLGTEQWVTSRIQFTGVNYGGEAYVKLGLFVVRRNKTITSGVALETGESSKQVFDLLKETNNVKIAHIIVILFLVFGLACCLMGSVTTCLNSVSNPYITFLGPQGVYVWSSINGEWMVRYEILNKGVGS</sequence>
<dbReference type="PANTHER" id="PTHR31548:SF3">
    <property type="entry name" value="CLARIN-3"/>
    <property type="match status" value="1"/>
</dbReference>
<comment type="caution">
    <text evidence="7">The sequence shown here is derived from an EMBL/GenBank/DDBJ whole genome shotgun (WGS) entry which is preliminary data.</text>
</comment>